<dbReference type="PANTHER" id="PTHR28627">
    <property type="entry name" value="CYTOCHROME C OXIDASE ASSEMBLY FACTOR 5"/>
    <property type="match status" value="1"/>
</dbReference>
<comment type="function">
    <text evidence="1">Involved in an early step of the mitochondrial complex IV assembly process.</text>
</comment>
<organism evidence="5 6">
    <name type="scientific">Nesidiocoris tenuis</name>
    <dbReference type="NCBI Taxonomy" id="355587"/>
    <lineage>
        <taxon>Eukaryota</taxon>
        <taxon>Metazoa</taxon>
        <taxon>Ecdysozoa</taxon>
        <taxon>Arthropoda</taxon>
        <taxon>Hexapoda</taxon>
        <taxon>Insecta</taxon>
        <taxon>Pterygota</taxon>
        <taxon>Neoptera</taxon>
        <taxon>Paraneoptera</taxon>
        <taxon>Hemiptera</taxon>
        <taxon>Heteroptera</taxon>
        <taxon>Panheteroptera</taxon>
        <taxon>Cimicomorpha</taxon>
        <taxon>Miridae</taxon>
        <taxon>Dicyphina</taxon>
        <taxon>Nesidiocoris</taxon>
    </lineage>
</organism>
<dbReference type="PANTHER" id="PTHR28627:SF1">
    <property type="entry name" value="CYTOCHROME C OXIDASE ASSEMBLY FACTOR 5"/>
    <property type="match status" value="1"/>
</dbReference>
<evidence type="ECO:0000256" key="4">
    <source>
        <dbReference type="ARBA" id="ARBA00023157"/>
    </source>
</evidence>
<gene>
    <name evidence="5" type="ORF">NTJ_06680</name>
</gene>
<dbReference type="InterPro" id="IPR018793">
    <property type="entry name" value="Cyt_c_oxidase_assmbl_Pet191"/>
</dbReference>
<proteinExistence type="inferred from homology"/>
<evidence type="ECO:0000313" key="6">
    <source>
        <dbReference type="Proteomes" id="UP001307889"/>
    </source>
</evidence>
<evidence type="ECO:0000256" key="1">
    <source>
        <dbReference type="ARBA" id="ARBA00003186"/>
    </source>
</evidence>
<protein>
    <recommendedName>
        <fullName evidence="3">Cytochrome c oxidase assembly factor 5</fullName>
    </recommendedName>
</protein>
<keyword evidence="6" id="KW-1185">Reference proteome</keyword>
<sequence length="113" mass="12735">MLSSNIFHLTHTFSLSPLTMTNFSQKMQDKGLKLDGQGNVLVDGSTCAGVRADLKTCLLESDCVKKDKKTPRECLRINDATVPAQCQVLRNLFFECKRSMLDNRTRFRGTKGY</sequence>
<dbReference type="EMBL" id="AP028912">
    <property type="protein sequence ID" value="BES93869.1"/>
    <property type="molecule type" value="Genomic_DNA"/>
</dbReference>
<comment type="similarity">
    <text evidence="2">Belongs to the PET191 family.</text>
</comment>
<accession>A0ABN7ARF4</accession>
<name>A0ABN7ARF4_9HEMI</name>
<dbReference type="Pfam" id="PF10203">
    <property type="entry name" value="Pet191_N"/>
    <property type="match status" value="1"/>
</dbReference>
<reference evidence="5 6" key="1">
    <citation type="submission" date="2023-09" db="EMBL/GenBank/DDBJ databases">
        <title>Nesidiocoris tenuis whole genome shotgun sequence.</title>
        <authorList>
            <person name="Shibata T."/>
            <person name="Shimoda M."/>
            <person name="Kobayashi T."/>
            <person name="Uehara T."/>
        </authorList>
    </citation>
    <scope>NUCLEOTIDE SEQUENCE [LARGE SCALE GENOMIC DNA]</scope>
    <source>
        <strain evidence="5 6">Japan</strain>
    </source>
</reference>
<evidence type="ECO:0000313" key="5">
    <source>
        <dbReference type="EMBL" id="BES93869.1"/>
    </source>
</evidence>
<dbReference type="Proteomes" id="UP001307889">
    <property type="component" value="Chromosome 4"/>
</dbReference>
<evidence type="ECO:0000256" key="2">
    <source>
        <dbReference type="ARBA" id="ARBA00007785"/>
    </source>
</evidence>
<keyword evidence="4" id="KW-1015">Disulfide bond</keyword>
<evidence type="ECO:0000256" key="3">
    <source>
        <dbReference type="ARBA" id="ARBA00021904"/>
    </source>
</evidence>